<dbReference type="Proteomes" id="UP001501436">
    <property type="component" value="Unassembled WGS sequence"/>
</dbReference>
<accession>A0ABP9G977</accession>
<evidence type="ECO:0000313" key="3">
    <source>
        <dbReference type="EMBL" id="GAA4931620.1"/>
    </source>
</evidence>
<protein>
    <recommendedName>
        <fullName evidence="5">Porin</fullName>
    </recommendedName>
</protein>
<proteinExistence type="inferred from homology"/>
<dbReference type="InterPro" id="IPR038673">
    <property type="entry name" value="OprB_sf"/>
</dbReference>
<organism evidence="3 4">
    <name type="scientific">Mucilaginibacter defluvii</name>
    <dbReference type="NCBI Taxonomy" id="1196019"/>
    <lineage>
        <taxon>Bacteria</taxon>
        <taxon>Pseudomonadati</taxon>
        <taxon>Bacteroidota</taxon>
        <taxon>Sphingobacteriia</taxon>
        <taxon>Sphingobacteriales</taxon>
        <taxon>Sphingobacteriaceae</taxon>
        <taxon>Mucilaginibacter</taxon>
    </lineage>
</organism>
<dbReference type="InterPro" id="IPR007049">
    <property type="entry name" value="Carb-sel_porin_OprB"/>
</dbReference>
<evidence type="ECO:0000256" key="2">
    <source>
        <dbReference type="RuleBase" id="RU363072"/>
    </source>
</evidence>
<gene>
    <name evidence="3" type="ORF">GCM10023313_40800</name>
</gene>
<comment type="similarity">
    <text evidence="1 2">Belongs to the OprB family.</text>
</comment>
<name>A0ABP9G977_9SPHI</name>
<reference evidence="4" key="1">
    <citation type="journal article" date="2019" name="Int. J. Syst. Evol. Microbiol.">
        <title>The Global Catalogue of Microorganisms (GCM) 10K type strain sequencing project: providing services to taxonomists for standard genome sequencing and annotation.</title>
        <authorList>
            <consortium name="The Broad Institute Genomics Platform"/>
            <consortium name="The Broad Institute Genome Sequencing Center for Infectious Disease"/>
            <person name="Wu L."/>
            <person name="Ma J."/>
        </authorList>
    </citation>
    <scope>NUCLEOTIDE SEQUENCE [LARGE SCALE GENOMIC DNA]</scope>
    <source>
        <strain evidence="4">JCM 18283</strain>
    </source>
</reference>
<dbReference type="Pfam" id="PF04966">
    <property type="entry name" value="OprB"/>
    <property type="match status" value="1"/>
</dbReference>
<evidence type="ECO:0008006" key="5">
    <source>
        <dbReference type="Google" id="ProtNLM"/>
    </source>
</evidence>
<sequence length="61" mass="7163">MPALHKLRHYGTELIAGLYYKLNAYQHEFYISPDYQFVMNPAYNKDRGPVNVFAIKAHAEF</sequence>
<evidence type="ECO:0000256" key="1">
    <source>
        <dbReference type="ARBA" id="ARBA00008769"/>
    </source>
</evidence>
<dbReference type="Gene3D" id="2.40.160.180">
    <property type="entry name" value="Carbohydrate-selective porin OprB"/>
    <property type="match status" value="1"/>
</dbReference>
<keyword evidence="4" id="KW-1185">Reference proteome</keyword>
<comment type="caution">
    <text evidence="3">The sequence shown here is derived from an EMBL/GenBank/DDBJ whole genome shotgun (WGS) entry which is preliminary data.</text>
</comment>
<evidence type="ECO:0000313" key="4">
    <source>
        <dbReference type="Proteomes" id="UP001501436"/>
    </source>
</evidence>
<dbReference type="EMBL" id="BAABJI010000004">
    <property type="protein sequence ID" value="GAA4931620.1"/>
    <property type="molecule type" value="Genomic_DNA"/>
</dbReference>